<dbReference type="EMBL" id="LWMS01000046">
    <property type="protein sequence ID" value="PWL07626.1"/>
    <property type="molecule type" value="Genomic_DNA"/>
</dbReference>
<feature type="binding site" evidence="11">
    <location>
        <position position="239"/>
    </location>
    <ligand>
        <name>Mg(2+)</name>
        <dbReference type="ChEBI" id="CHEBI:18420"/>
    </ligand>
</feature>
<dbReference type="EC" id="5.6.2.2" evidence="11"/>
<dbReference type="Pfam" id="PF04406">
    <property type="entry name" value="TP6A_N"/>
    <property type="match status" value="1"/>
</dbReference>
<feature type="domain" description="Type II DNA topoisomerase VI subunit A all-beta" evidence="14">
    <location>
        <begin position="135"/>
        <end position="178"/>
    </location>
</feature>
<feature type="binding site" evidence="11">
    <location>
        <position position="187"/>
    </location>
    <ligand>
        <name>Mg(2+)</name>
        <dbReference type="ChEBI" id="CHEBI:18420"/>
    </ligand>
</feature>
<comment type="catalytic activity">
    <reaction evidence="1 11 12">
        <text>ATP-dependent breakage, passage and rejoining of double-stranded DNA.</text>
        <dbReference type="EC" id="5.6.2.2"/>
    </reaction>
</comment>
<comment type="subunit">
    <text evidence="11">Homodimer. Heterotetramer of two Top6A and two Top6B chains.</text>
</comment>
<gene>
    <name evidence="11" type="primary">top6A</name>
    <name evidence="16" type="ORF">MSCUN_15000</name>
</gene>
<dbReference type="GO" id="GO:0006260">
    <property type="term" value="P:DNA replication"/>
    <property type="evidence" value="ECO:0007669"/>
    <property type="project" value="UniProtKB-UniRule"/>
</dbReference>
<evidence type="ECO:0000256" key="8">
    <source>
        <dbReference type="ARBA" id="ARBA00023029"/>
    </source>
</evidence>
<keyword evidence="7 11" id="KW-0460">Magnesium</keyword>
<dbReference type="GO" id="GO:0003677">
    <property type="term" value="F:DNA binding"/>
    <property type="evidence" value="ECO:0007669"/>
    <property type="project" value="UniProtKB-UniRule"/>
</dbReference>
<dbReference type="AlphaFoldDB" id="A0A2V2BIP0"/>
<evidence type="ECO:0000313" key="17">
    <source>
        <dbReference type="Proteomes" id="UP000246004"/>
    </source>
</evidence>
<evidence type="ECO:0000256" key="7">
    <source>
        <dbReference type="ARBA" id="ARBA00022842"/>
    </source>
</evidence>
<dbReference type="GO" id="GO:0006265">
    <property type="term" value="P:DNA topological change"/>
    <property type="evidence" value="ECO:0007669"/>
    <property type="project" value="UniProtKB-UniRule"/>
</dbReference>
<accession>A0A2V2BIP0</accession>
<protein>
    <recommendedName>
        <fullName evidence="11">Type 2 DNA topoisomerase 6 subunit A</fullName>
        <ecNumber evidence="11">5.6.2.2</ecNumber>
    </recommendedName>
    <alternativeName>
        <fullName evidence="11">Type II DNA topoisomerase VI subunit A</fullName>
    </alternativeName>
</protein>
<organism evidence="16 17">
    <name type="scientific">Methanosphaera cuniculi</name>
    <dbReference type="NCBI Taxonomy" id="1077256"/>
    <lineage>
        <taxon>Archaea</taxon>
        <taxon>Methanobacteriati</taxon>
        <taxon>Methanobacteriota</taxon>
        <taxon>Methanomada group</taxon>
        <taxon>Methanobacteria</taxon>
        <taxon>Methanobacteriales</taxon>
        <taxon>Methanobacteriaceae</taxon>
        <taxon>Methanosphaera</taxon>
    </lineage>
</organism>
<dbReference type="GO" id="GO:0000287">
    <property type="term" value="F:magnesium ion binding"/>
    <property type="evidence" value="ECO:0007669"/>
    <property type="project" value="UniProtKB-UniRule"/>
</dbReference>
<dbReference type="PANTHER" id="PTHR10848:SF0">
    <property type="entry name" value="MEIOTIC RECOMBINATION PROTEIN SPO11"/>
    <property type="match status" value="1"/>
</dbReference>
<dbReference type="InterPro" id="IPR013049">
    <property type="entry name" value="Spo11/TopoVI_A_N"/>
</dbReference>
<comment type="caution">
    <text evidence="16">The sequence shown here is derived from an EMBL/GenBank/DDBJ whole genome shotgun (WGS) entry which is preliminary data.</text>
</comment>
<reference evidence="16 17" key="1">
    <citation type="submission" date="2016-04" db="EMBL/GenBank/DDBJ databases">
        <title>Genome sequence of Methanosphaera cuniculi DSM 4103.</title>
        <authorList>
            <person name="Poehlein A."/>
            <person name="Seedorf H."/>
            <person name="Daniel R."/>
        </authorList>
    </citation>
    <scope>NUCLEOTIDE SEQUENCE [LARGE SCALE GENOMIC DNA]</scope>
    <source>
        <strain evidence="16 17">DSM 4103</strain>
    </source>
</reference>
<evidence type="ECO:0000256" key="6">
    <source>
        <dbReference type="ARBA" id="ARBA00022840"/>
    </source>
</evidence>
<name>A0A2V2BIP0_9EURY</name>
<dbReference type="GO" id="GO:0005524">
    <property type="term" value="F:ATP binding"/>
    <property type="evidence" value="ECO:0007669"/>
    <property type="project" value="UniProtKB-KW"/>
</dbReference>
<comment type="similarity">
    <text evidence="3 11 12">Belongs to the TOP6A family.</text>
</comment>
<dbReference type="InterPro" id="IPR034136">
    <property type="entry name" value="TOPRIM_Topo6A/Spo11"/>
</dbReference>
<dbReference type="PANTHER" id="PTHR10848">
    <property type="entry name" value="MEIOTIC RECOMBINATION PROTEIN SPO11"/>
    <property type="match status" value="1"/>
</dbReference>
<keyword evidence="8 11" id="KW-0799">Topoisomerase</keyword>
<keyword evidence="5 11" id="KW-0547">Nucleotide-binding</keyword>
<dbReference type="Pfam" id="PF21180">
    <property type="entry name" value="TOP6A-Spo11_Toprim"/>
    <property type="match status" value="1"/>
</dbReference>
<dbReference type="NCBIfam" id="NF003334">
    <property type="entry name" value="PRK04342.1-3"/>
    <property type="match status" value="1"/>
</dbReference>
<evidence type="ECO:0000256" key="2">
    <source>
        <dbReference type="ARBA" id="ARBA00001946"/>
    </source>
</evidence>
<evidence type="ECO:0000256" key="9">
    <source>
        <dbReference type="ARBA" id="ARBA00023125"/>
    </source>
</evidence>
<evidence type="ECO:0000256" key="10">
    <source>
        <dbReference type="ARBA" id="ARBA00023235"/>
    </source>
</evidence>
<dbReference type="Gene3D" id="1.10.10.10">
    <property type="entry name" value="Winged helix-like DNA-binding domain superfamily/Winged helix DNA-binding domain"/>
    <property type="match status" value="1"/>
</dbReference>
<dbReference type="InterPro" id="IPR036078">
    <property type="entry name" value="Spo11/TopoVI_A_sf"/>
</dbReference>
<evidence type="ECO:0000256" key="1">
    <source>
        <dbReference type="ARBA" id="ARBA00000185"/>
    </source>
</evidence>
<proteinExistence type="inferred from homology"/>
<dbReference type="PRINTS" id="PR01552">
    <property type="entry name" value="TPISMRASE6A"/>
</dbReference>
<evidence type="ECO:0000313" key="16">
    <source>
        <dbReference type="EMBL" id="PWL07626.1"/>
    </source>
</evidence>
<dbReference type="InterPro" id="IPR004085">
    <property type="entry name" value="TopoVI_A"/>
</dbReference>
<dbReference type="GO" id="GO:0003918">
    <property type="term" value="F:DNA topoisomerase type II (double strand cut, ATP-hydrolyzing) activity"/>
    <property type="evidence" value="ECO:0007669"/>
    <property type="project" value="UniProtKB-UniRule"/>
</dbReference>
<keyword evidence="10 11" id="KW-0413">Isomerase</keyword>
<evidence type="ECO:0000256" key="5">
    <source>
        <dbReference type="ARBA" id="ARBA00022741"/>
    </source>
</evidence>
<dbReference type="Gene3D" id="3.40.1360.10">
    <property type="match status" value="1"/>
</dbReference>
<dbReference type="InterPro" id="IPR036388">
    <property type="entry name" value="WH-like_DNA-bd_sf"/>
</dbReference>
<comment type="function">
    <text evidence="11">Relaxes both positive and negative superturns and exhibits a strong decatenase activity.</text>
</comment>
<dbReference type="PROSITE" id="PS52041">
    <property type="entry name" value="TOPO_IIB"/>
    <property type="match status" value="1"/>
</dbReference>
<keyword evidence="6 11" id="KW-0067">ATP-binding</keyword>
<dbReference type="GO" id="GO:0005694">
    <property type="term" value="C:chromosome"/>
    <property type="evidence" value="ECO:0007669"/>
    <property type="project" value="InterPro"/>
</dbReference>
<keyword evidence="9 11" id="KW-0238">DNA-binding</keyword>
<evidence type="ECO:0000259" key="13">
    <source>
        <dbReference type="Pfam" id="PF04406"/>
    </source>
</evidence>
<evidence type="ECO:0000256" key="3">
    <source>
        <dbReference type="ARBA" id="ARBA00006559"/>
    </source>
</evidence>
<keyword evidence="4 11" id="KW-0479">Metal-binding</keyword>
<dbReference type="InterPro" id="IPR002815">
    <property type="entry name" value="Spo11/TopoVI_A"/>
</dbReference>
<evidence type="ECO:0000256" key="11">
    <source>
        <dbReference type="HAMAP-Rule" id="MF_00132"/>
    </source>
</evidence>
<dbReference type="HAMAP" id="MF_00132">
    <property type="entry name" value="Top6A"/>
    <property type="match status" value="1"/>
</dbReference>
<evidence type="ECO:0000256" key="12">
    <source>
        <dbReference type="PROSITE-ProRule" id="PRU01385"/>
    </source>
</evidence>
<evidence type="ECO:0000256" key="4">
    <source>
        <dbReference type="ARBA" id="ARBA00022723"/>
    </source>
</evidence>
<evidence type="ECO:0000259" key="15">
    <source>
        <dbReference type="Pfam" id="PF21180"/>
    </source>
</evidence>
<dbReference type="CDD" id="cd00223">
    <property type="entry name" value="TOPRIM_TopoIIB_SPO"/>
    <property type="match status" value="1"/>
</dbReference>
<feature type="domain" description="Spo11/DNA topoisomerase VI subunit A N-terminal" evidence="13">
    <location>
        <begin position="68"/>
        <end position="131"/>
    </location>
</feature>
<comment type="cofactor">
    <cofactor evidence="2 11">
        <name>Mg(2+)</name>
        <dbReference type="ChEBI" id="CHEBI:18420"/>
    </cofactor>
</comment>
<feature type="domain" description="Topoisomerase 6 subunit A/Spo11 TOPRIM" evidence="15">
    <location>
        <begin position="183"/>
        <end position="348"/>
    </location>
</feature>
<evidence type="ECO:0000259" key="14">
    <source>
        <dbReference type="Pfam" id="PF20768"/>
    </source>
</evidence>
<dbReference type="InterPro" id="IPR049333">
    <property type="entry name" value="Topo_VI_alpha"/>
</dbReference>
<sequence length="357" mass="40362">MMKHKEEALAKLRGMGDEVLESVLHENVPNIKIPSRGTGNIIYNPDKRYFELGDRKGTRSLGNVKQIKKMAQMMCVGNFCKELVNIQKTATMREMYYVSEGWDVGFDNQQESNNITEDIEVTLGVSRENLGLLPEEDGASVFGDITLRDDDVEFNAKKLGKSGYTIPPTVDDIEFVDSNVDRIIAVETMGMYHRMVQEKAYDRFNTLVIGLKGQAARATRRFIRRASDELNVPVYICNDGDPWGFHIAMVIISGSAKLAHVNHDLATPDAKFLGVTASDIINYDLPTDDLKDVDVNRLKELAQDPRYKGEFWQTEIKKMLKLGKKAEQQSFSKYGLEYIVDTYFPNKISALEGKPIE</sequence>
<dbReference type="PRINTS" id="PR01550">
    <property type="entry name" value="TOP6AFAMILY"/>
</dbReference>
<dbReference type="Pfam" id="PF20768">
    <property type="entry name" value="Topo_VI_alpha"/>
    <property type="match status" value="1"/>
</dbReference>
<dbReference type="SUPFAM" id="SSF56726">
    <property type="entry name" value="DNA topoisomerase IV, alpha subunit"/>
    <property type="match status" value="1"/>
</dbReference>
<dbReference type="Proteomes" id="UP000246004">
    <property type="component" value="Unassembled WGS sequence"/>
</dbReference>
<feature type="active site" description="O-(5'-phospho-DNA)-tyrosine intermediate" evidence="11 12">
    <location>
        <position position="97"/>
    </location>
</feature>